<evidence type="ECO:0000256" key="2">
    <source>
        <dbReference type="ARBA" id="ARBA00022741"/>
    </source>
</evidence>
<dbReference type="PANTHER" id="PTHR44329:SF298">
    <property type="entry name" value="MIXED LINEAGE KINASE DOMAIN-LIKE PROTEIN"/>
    <property type="match status" value="1"/>
</dbReference>
<dbReference type="InterPro" id="IPR011009">
    <property type="entry name" value="Kinase-like_dom_sf"/>
</dbReference>
<name>A0A2P6VKZ3_9CHLO</name>
<dbReference type="InterPro" id="IPR008271">
    <property type="entry name" value="Ser/Thr_kinase_AS"/>
</dbReference>
<dbReference type="PROSITE" id="PS00107">
    <property type="entry name" value="PROTEIN_KINASE_ATP"/>
    <property type="match status" value="1"/>
</dbReference>
<dbReference type="EMBL" id="LHPF02000004">
    <property type="protein sequence ID" value="PSC74771.1"/>
    <property type="molecule type" value="Genomic_DNA"/>
</dbReference>
<accession>A0A2P6VKZ3</accession>
<dbReference type="GO" id="GO:0005524">
    <property type="term" value="F:ATP binding"/>
    <property type="evidence" value="ECO:0007669"/>
    <property type="project" value="UniProtKB-UniRule"/>
</dbReference>
<dbReference type="InterPro" id="IPR017441">
    <property type="entry name" value="Protein_kinase_ATP_BS"/>
</dbReference>
<sequence>MELTSRLQQSRDADAADAAALHWRWSLPTESLRMPSGSLEFLIDAHGEVVELGEGTFALVLLARLVPGRQNVAVKAFELEFGVDDAMVWQEIAIMRRCQHPRIVPLLGVAIEGSLLLVAMEWMRGGSLLQALQPPGDKRLRWAERGCQVALDVAEALDFLHTQLGILHSDLKPANVLLSADGRASISDLGVAQVAGSSARTAVGYNRAYAAPEQLVGVRCTLAADIYSFGVLLVALLTQLPVVQRGGWRLPSAPQECPQEAVDLIEECVSTDPQQRPLAAAVLARLRSCAGE</sequence>
<evidence type="ECO:0000256" key="1">
    <source>
        <dbReference type="ARBA" id="ARBA00022679"/>
    </source>
</evidence>
<reference evidence="8 9" key="1">
    <citation type="journal article" date="2018" name="Plant J.">
        <title>Genome sequences of Chlorella sorokiniana UTEX 1602 and Micractinium conductrix SAG 241.80: implications to maltose excretion by a green alga.</title>
        <authorList>
            <person name="Arriola M.B."/>
            <person name="Velmurugan N."/>
            <person name="Zhang Y."/>
            <person name="Plunkett M.H."/>
            <person name="Hondzo H."/>
            <person name="Barney B.M."/>
        </authorList>
    </citation>
    <scope>NUCLEOTIDE SEQUENCE [LARGE SCALE GENOMIC DNA]</scope>
    <source>
        <strain evidence="8 9">SAG 241.80</strain>
    </source>
</reference>
<protein>
    <submittedName>
        <fullName evidence="8">Serine threonine-kinase</fullName>
    </submittedName>
</protein>
<dbReference type="InterPro" id="IPR000719">
    <property type="entry name" value="Prot_kinase_dom"/>
</dbReference>
<dbReference type="PROSITE" id="PS50011">
    <property type="entry name" value="PROTEIN_KINASE_DOM"/>
    <property type="match status" value="1"/>
</dbReference>
<evidence type="ECO:0000259" key="7">
    <source>
        <dbReference type="PROSITE" id="PS50011"/>
    </source>
</evidence>
<evidence type="ECO:0000313" key="8">
    <source>
        <dbReference type="EMBL" id="PSC74771.1"/>
    </source>
</evidence>
<keyword evidence="6" id="KW-0723">Serine/threonine-protein kinase</keyword>
<dbReference type="Proteomes" id="UP000239649">
    <property type="component" value="Unassembled WGS sequence"/>
</dbReference>
<feature type="binding site" evidence="5">
    <location>
        <position position="75"/>
    </location>
    <ligand>
        <name>ATP</name>
        <dbReference type="ChEBI" id="CHEBI:30616"/>
    </ligand>
</feature>
<gene>
    <name evidence="8" type="ORF">C2E20_2314</name>
</gene>
<evidence type="ECO:0000256" key="5">
    <source>
        <dbReference type="PROSITE-ProRule" id="PRU10141"/>
    </source>
</evidence>
<evidence type="ECO:0000313" key="9">
    <source>
        <dbReference type="Proteomes" id="UP000239649"/>
    </source>
</evidence>
<dbReference type="Gene3D" id="1.10.510.10">
    <property type="entry name" value="Transferase(Phosphotransferase) domain 1"/>
    <property type="match status" value="1"/>
</dbReference>
<dbReference type="OrthoDB" id="512375at2759"/>
<dbReference type="SUPFAM" id="SSF56112">
    <property type="entry name" value="Protein kinase-like (PK-like)"/>
    <property type="match status" value="1"/>
</dbReference>
<proteinExistence type="inferred from homology"/>
<comment type="caution">
    <text evidence="8">The sequence shown here is derived from an EMBL/GenBank/DDBJ whole genome shotgun (WGS) entry which is preliminary data.</text>
</comment>
<keyword evidence="9" id="KW-1185">Reference proteome</keyword>
<dbReference type="AlphaFoldDB" id="A0A2P6VKZ3"/>
<keyword evidence="3" id="KW-0418">Kinase</keyword>
<dbReference type="STRING" id="554055.A0A2P6VKZ3"/>
<keyword evidence="1" id="KW-0808">Transferase</keyword>
<dbReference type="PANTHER" id="PTHR44329">
    <property type="entry name" value="SERINE/THREONINE-PROTEIN KINASE TNNI3K-RELATED"/>
    <property type="match status" value="1"/>
</dbReference>
<keyword evidence="4 5" id="KW-0067">ATP-binding</keyword>
<evidence type="ECO:0000256" key="4">
    <source>
        <dbReference type="ARBA" id="ARBA00022840"/>
    </source>
</evidence>
<keyword evidence="2 5" id="KW-0547">Nucleotide-binding</keyword>
<organism evidence="8 9">
    <name type="scientific">Micractinium conductrix</name>
    <dbReference type="NCBI Taxonomy" id="554055"/>
    <lineage>
        <taxon>Eukaryota</taxon>
        <taxon>Viridiplantae</taxon>
        <taxon>Chlorophyta</taxon>
        <taxon>core chlorophytes</taxon>
        <taxon>Trebouxiophyceae</taxon>
        <taxon>Chlorellales</taxon>
        <taxon>Chlorellaceae</taxon>
        <taxon>Chlorella clade</taxon>
        <taxon>Micractinium</taxon>
    </lineage>
</organism>
<evidence type="ECO:0000256" key="3">
    <source>
        <dbReference type="ARBA" id="ARBA00022777"/>
    </source>
</evidence>
<evidence type="ECO:0000256" key="6">
    <source>
        <dbReference type="RuleBase" id="RU000304"/>
    </source>
</evidence>
<dbReference type="GO" id="GO:0004674">
    <property type="term" value="F:protein serine/threonine kinase activity"/>
    <property type="evidence" value="ECO:0007669"/>
    <property type="project" value="UniProtKB-KW"/>
</dbReference>
<comment type="similarity">
    <text evidence="6">Belongs to the protein kinase superfamily.</text>
</comment>
<dbReference type="Pfam" id="PF00069">
    <property type="entry name" value="Pkinase"/>
    <property type="match status" value="1"/>
</dbReference>
<dbReference type="SMART" id="SM00220">
    <property type="entry name" value="S_TKc"/>
    <property type="match status" value="1"/>
</dbReference>
<feature type="domain" description="Protein kinase" evidence="7">
    <location>
        <begin position="46"/>
        <end position="292"/>
    </location>
</feature>
<dbReference type="InterPro" id="IPR051681">
    <property type="entry name" value="Ser/Thr_Kinases-Pseudokinases"/>
</dbReference>
<dbReference type="PROSITE" id="PS00108">
    <property type="entry name" value="PROTEIN_KINASE_ST"/>
    <property type="match status" value="1"/>
</dbReference>